<dbReference type="AlphaFoldDB" id="A0A8H4ZXX0"/>
<sequence length="508" mass="56677">MAQDAMSHPASTKIFYGGGTVGLMGEIAKTMVSINGPRSVHGIIPEALVKHERAGSGQAQNIPDEAVFGRTTLVKDMHTRKKLMAEEVFAGGPGSGFIGLSGGFGTMEEIFETTTWIQLGIHSRGIVLLNVDGYWSGIIDWLDKAAEEGFVKPGNKGLLAVAETGEGAIEALREYKDVFQPLATNRRLALRKLKAEPQTYIIRSVPVKLISSFHNHNRIDDMAIDQSFPYDKLPNPQSFRLLEIQNGDSNCAIRCTLKSYQLGEAPLYQALSYVWGPPATANGKSIQCNGHDFFVTNNLFGALHRLREMRECCLIWIDQICINQNDLQERSQQVSVMTDIYRKAELVNAWLGATDSPESARVAEMISIMASNNRSCGMRSEDPVDDETLESLGLPEQDSPTWVAFKDMLSLPYFSRVLADQTGYNIMADYDKPILEVYQDFVRKFITVTEELEILQFSTVQDLDMRTGPSWVPWFPGLHTKPIFSWSGTHNSSRDSKAKMNQIQIKEH</sequence>
<dbReference type="InterPro" id="IPR052895">
    <property type="entry name" value="HetReg/Transcr_Mod"/>
</dbReference>
<dbReference type="InterPro" id="IPR010730">
    <property type="entry name" value="HET"/>
</dbReference>
<keyword evidence="4" id="KW-1185">Reference proteome</keyword>
<feature type="region of interest" description="Disordered" evidence="1">
    <location>
        <begin position="488"/>
        <end position="508"/>
    </location>
</feature>
<comment type="caution">
    <text evidence="3">The sequence shown here is derived from an EMBL/GenBank/DDBJ whole genome shotgun (WGS) entry which is preliminary data.</text>
</comment>
<dbReference type="GO" id="GO:0009691">
    <property type="term" value="P:cytokinin biosynthetic process"/>
    <property type="evidence" value="ECO:0007669"/>
    <property type="project" value="InterPro"/>
</dbReference>
<dbReference type="NCBIfam" id="TIGR00730">
    <property type="entry name" value="Rossman fold protein, TIGR00730 family"/>
    <property type="match status" value="1"/>
</dbReference>
<dbReference type="PANTHER" id="PTHR24148:SF73">
    <property type="entry name" value="HET DOMAIN PROTEIN (AFU_ORTHOLOGUE AFUA_8G01020)"/>
    <property type="match status" value="1"/>
</dbReference>
<dbReference type="InterPro" id="IPR031100">
    <property type="entry name" value="LOG_fam"/>
</dbReference>
<evidence type="ECO:0000313" key="3">
    <source>
        <dbReference type="EMBL" id="KAF5254893.1"/>
    </source>
</evidence>
<evidence type="ECO:0000313" key="4">
    <source>
        <dbReference type="Proteomes" id="UP000573603"/>
    </source>
</evidence>
<evidence type="ECO:0000256" key="1">
    <source>
        <dbReference type="SAM" id="MobiDB-lite"/>
    </source>
</evidence>
<proteinExistence type="predicted"/>
<dbReference type="Pfam" id="PF03641">
    <property type="entry name" value="Lysine_decarbox"/>
    <property type="match status" value="1"/>
</dbReference>
<dbReference type="PANTHER" id="PTHR24148">
    <property type="entry name" value="ANKYRIN REPEAT DOMAIN-CONTAINING PROTEIN 39 HOMOLOG-RELATED"/>
    <property type="match status" value="1"/>
</dbReference>
<organism evidence="3 4">
    <name type="scientific">Fusarium anthophilum</name>
    <dbReference type="NCBI Taxonomy" id="48485"/>
    <lineage>
        <taxon>Eukaryota</taxon>
        <taxon>Fungi</taxon>
        <taxon>Dikarya</taxon>
        <taxon>Ascomycota</taxon>
        <taxon>Pezizomycotina</taxon>
        <taxon>Sordariomycetes</taxon>
        <taxon>Hypocreomycetidae</taxon>
        <taxon>Hypocreales</taxon>
        <taxon>Nectriaceae</taxon>
        <taxon>Fusarium</taxon>
        <taxon>Fusarium fujikuroi species complex</taxon>
    </lineage>
</organism>
<dbReference type="InterPro" id="IPR005269">
    <property type="entry name" value="LOG"/>
</dbReference>
<dbReference type="Proteomes" id="UP000573603">
    <property type="component" value="Unassembled WGS sequence"/>
</dbReference>
<reference evidence="3 4" key="1">
    <citation type="journal article" date="2020" name="BMC Genomics">
        <title>Correction to: Identification and distribution of gene clusters required for synthesis of sphingolipid metabolism inhibitors in diverse species of the filamentous fungus Fusarium.</title>
        <authorList>
            <person name="Kim H.S."/>
            <person name="Lohmar J.M."/>
            <person name="Busman M."/>
            <person name="Brown D.W."/>
            <person name="Naumann T.A."/>
            <person name="Divon H.H."/>
            <person name="Lysoe E."/>
            <person name="Uhlig S."/>
            <person name="Proctor R.H."/>
        </authorList>
    </citation>
    <scope>NUCLEOTIDE SEQUENCE [LARGE SCALE GENOMIC DNA]</scope>
    <source>
        <strain evidence="3 4">NRRL 25214</strain>
    </source>
</reference>
<gene>
    <name evidence="3" type="ORF">FANTH_389</name>
</gene>
<dbReference type="SUPFAM" id="SSF102405">
    <property type="entry name" value="MCP/YpsA-like"/>
    <property type="match status" value="1"/>
</dbReference>
<accession>A0A8H4ZXX0</accession>
<dbReference type="Pfam" id="PF06985">
    <property type="entry name" value="HET"/>
    <property type="match status" value="1"/>
</dbReference>
<dbReference type="Gene3D" id="3.40.50.450">
    <property type="match status" value="1"/>
</dbReference>
<dbReference type="EMBL" id="JABEVY010000013">
    <property type="protein sequence ID" value="KAF5254893.1"/>
    <property type="molecule type" value="Genomic_DNA"/>
</dbReference>
<dbReference type="GO" id="GO:0016787">
    <property type="term" value="F:hydrolase activity"/>
    <property type="evidence" value="ECO:0007669"/>
    <property type="project" value="InterPro"/>
</dbReference>
<feature type="compositionally biased region" description="Polar residues" evidence="1">
    <location>
        <begin position="499"/>
        <end position="508"/>
    </location>
</feature>
<feature type="domain" description="Heterokaryon incompatibility" evidence="2">
    <location>
        <begin position="268"/>
        <end position="417"/>
    </location>
</feature>
<evidence type="ECO:0000259" key="2">
    <source>
        <dbReference type="Pfam" id="PF06985"/>
    </source>
</evidence>
<name>A0A8H4ZXX0_9HYPO</name>
<protein>
    <recommendedName>
        <fullName evidence="2">Heterokaryon incompatibility domain-containing protein</fullName>
    </recommendedName>
</protein>